<proteinExistence type="predicted"/>
<organism evidence="1 2">
    <name type="scientific">Lithocarpus litseifolius</name>
    <dbReference type="NCBI Taxonomy" id="425828"/>
    <lineage>
        <taxon>Eukaryota</taxon>
        <taxon>Viridiplantae</taxon>
        <taxon>Streptophyta</taxon>
        <taxon>Embryophyta</taxon>
        <taxon>Tracheophyta</taxon>
        <taxon>Spermatophyta</taxon>
        <taxon>Magnoliopsida</taxon>
        <taxon>eudicotyledons</taxon>
        <taxon>Gunneridae</taxon>
        <taxon>Pentapetalae</taxon>
        <taxon>rosids</taxon>
        <taxon>fabids</taxon>
        <taxon>Fagales</taxon>
        <taxon>Fagaceae</taxon>
        <taxon>Lithocarpus</taxon>
    </lineage>
</organism>
<evidence type="ECO:0000313" key="2">
    <source>
        <dbReference type="Proteomes" id="UP001459277"/>
    </source>
</evidence>
<protein>
    <submittedName>
        <fullName evidence="1">Uncharacterized protein</fullName>
    </submittedName>
</protein>
<reference evidence="1 2" key="1">
    <citation type="submission" date="2024-01" db="EMBL/GenBank/DDBJ databases">
        <title>A telomere-to-telomere, gap-free genome of sweet tea (Lithocarpus litseifolius).</title>
        <authorList>
            <person name="Zhou J."/>
        </authorList>
    </citation>
    <scope>NUCLEOTIDE SEQUENCE [LARGE SCALE GENOMIC DNA]</scope>
    <source>
        <strain evidence="1">Zhou-2022a</strain>
        <tissue evidence="1">Leaf</tissue>
    </source>
</reference>
<accession>A0AAW2DFC7</accession>
<comment type="caution">
    <text evidence="1">The sequence shown here is derived from an EMBL/GenBank/DDBJ whole genome shotgun (WGS) entry which is preliminary data.</text>
</comment>
<evidence type="ECO:0000313" key="1">
    <source>
        <dbReference type="EMBL" id="KAL0009348.1"/>
    </source>
</evidence>
<gene>
    <name evidence="1" type="ORF">SO802_010850</name>
</gene>
<dbReference type="EMBL" id="JAZDWU010000003">
    <property type="protein sequence ID" value="KAL0009348.1"/>
    <property type="molecule type" value="Genomic_DNA"/>
</dbReference>
<dbReference type="Proteomes" id="UP001459277">
    <property type="component" value="Unassembled WGS sequence"/>
</dbReference>
<sequence>MGEVLEVDFTSSGGCVYEQILKDTEVQSKSKEPFGFGPWLKAEAASSRASRWVEFIVDSNQASDEEDVGRKESVAQEQEESSMHLLKDVGTKETQVAGSKNNLTRFENLADYVTSKHISLSNCPSLPTQSQPVIQPDISKPTNLTSLSPMETDSLVAIKQFLSTQSESRTISKDSRILHESPPPPSIVYNPSLVDSGLNDPSLLIGPFKAQNNVLSWTAYYNEGGQPVHVSSEAQSNLALNQIKVFNRRKRKLEEVESPANLRALKLTKVGSGLLKLDTQSNSYNQLCQNKTMGRSKVNRKKKIKELAREHATLVPCNSSQEVISFNPVTFLLLVRLVICITLTRYS</sequence>
<dbReference type="AlphaFoldDB" id="A0AAW2DFC7"/>
<keyword evidence="2" id="KW-1185">Reference proteome</keyword>
<name>A0AAW2DFC7_9ROSI</name>